<evidence type="ECO:0000256" key="5">
    <source>
        <dbReference type="SAM" id="Phobius"/>
    </source>
</evidence>
<dbReference type="PROSITE" id="PS50850">
    <property type="entry name" value="MFS"/>
    <property type="match status" value="1"/>
</dbReference>
<accession>A0A7Y6I198</accession>
<dbReference type="RefSeq" id="WP_175587356.1">
    <property type="nucleotide sequence ID" value="NZ_JABWGN010000001.1"/>
</dbReference>
<gene>
    <name evidence="7" type="ORF">HTZ77_00160</name>
</gene>
<keyword evidence="4 5" id="KW-0472">Membrane</keyword>
<feature type="transmembrane region" description="Helical" evidence="5">
    <location>
        <begin position="436"/>
        <end position="462"/>
    </location>
</feature>
<reference evidence="7 8" key="1">
    <citation type="submission" date="2020-06" db="EMBL/GenBank/DDBJ databases">
        <title>Nonomuraea sp. SMC257, a novel actinomycete isolated from soil.</title>
        <authorList>
            <person name="Chanama M."/>
        </authorList>
    </citation>
    <scope>NUCLEOTIDE SEQUENCE [LARGE SCALE GENOMIC DNA]</scope>
    <source>
        <strain evidence="7 8">SMC257</strain>
    </source>
</reference>
<dbReference type="InterPro" id="IPR020846">
    <property type="entry name" value="MFS_dom"/>
</dbReference>
<feature type="transmembrane region" description="Helical" evidence="5">
    <location>
        <begin position="265"/>
        <end position="289"/>
    </location>
</feature>
<evidence type="ECO:0000256" key="4">
    <source>
        <dbReference type="ARBA" id="ARBA00023136"/>
    </source>
</evidence>
<comment type="subcellular location">
    <subcellularLocation>
        <location evidence="1">Cell membrane</location>
        <topology evidence="1">Multi-pass membrane protein</topology>
    </subcellularLocation>
</comment>
<dbReference type="EMBL" id="JABWGN010000001">
    <property type="protein sequence ID" value="NUW29850.1"/>
    <property type="molecule type" value="Genomic_DNA"/>
</dbReference>
<organism evidence="7 8">
    <name type="scientific">Nonomuraea montanisoli</name>
    <dbReference type="NCBI Taxonomy" id="2741721"/>
    <lineage>
        <taxon>Bacteria</taxon>
        <taxon>Bacillati</taxon>
        <taxon>Actinomycetota</taxon>
        <taxon>Actinomycetes</taxon>
        <taxon>Streptosporangiales</taxon>
        <taxon>Streptosporangiaceae</taxon>
        <taxon>Nonomuraea</taxon>
    </lineage>
</organism>
<evidence type="ECO:0000256" key="2">
    <source>
        <dbReference type="ARBA" id="ARBA00022692"/>
    </source>
</evidence>
<keyword evidence="3 5" id="KW-1133">Transmembrane helix</keyword>
<feature type="transmembrane region" description="Helical" evidence="5">
    <location>
        <begin position="136"/>
        <end position="157"/>
    </location>
</feature>
<feature type="transmembrane region" description="Helical" evidence="5">
    <location>
        <begin position="77"/>
        <end position="96"/>
    </location>
</feature>
<proteinExistence type="predicted"/>
<dbReference type="GO" id="GO:0005886">
    <property type="term" value="C:plasma membrane"/>
    <property type="evidence" value="ECO:0007669"/>
    <property type="project" value="UniProtKB-SubCell"/>
</dbReference>
<evidence type="ECO:0000259" key="6">
    <source>
        <dbReference type="PROSITE" id="PS50850"/>
    </source>
</evidence>
<evidence type="ECO:0000313" key="7">
    <source>
        <dbReference type="EMBL" id="NUW29850.1"/>
    </source>
</evidence>
<dbReference type="Pfam" id="PF07690">
    <property type="entry name" value="MFS_1"/>
    <property type="match status" value="1"/>
</dbReference>
<evidence type="ECO:0000256" key="3">
    <source>
        <dbReference type="ARBA" id="ARBA00022989"/>
    </source>
</evidence>
<dbReference type="Gene3D" id="1.20.1250.20">
    <property type="entry name" value="MFS general substrate transporter like domains"/>
    <property type="match status" value="2"/>
</dbReference>
<feature type="transmembrane region" description="Helical" evidence="5">
    <location>
        <begin position="326"/>
        <end position="345"/>
    </location>
</feature>
<feature type="transmembrane region" description="Helical" evidence="5">
    <location>
        <begin position="163"/>
        <end position="184"/>
    </location>
</feature>
<keyword evidence="2 5" id="KW-0812">Transmembrane</keyword>
<comment type="caution">
    <text evidence="7">The sequence shown here is derived from an EMBL/GenBank/DDBJ whole genome shotgun (WGS) entry which is preliminary data.</text>
</comment>
<dbReference type="PANTHER" id="PTHR23501">
    <property type="entry name" value="MAJOR FACILITATOR SUPERFAMILY"/>
    <property type="match status" value="1"/>
</dbReference>
<dbReference type="InterPro" id="IPR036259">
    <property type="entry name" value="MFS_trans_sf"/>
</dbReference>
<dbReference type="Proteomes" id="UP000586042">
    <property type="component" value="Unassembled WGS sequence"/>
</dbReference>
<sequence length="479" mass="48816">MTDTRLGVAKLLCLLTIVVAVLDQNIVSSAIVPIVRELDPAGGLDHVAWLVTAFALGATSVLPLYGRLCDALGAKQVFLGAVGTFALGSLLCGLAQSMGQLIVFRAVQGIGAGGLMSVTMVVMAHLRRPGDKAGPGATAGLVAGIGFAVGPLLGGLFADHGNWRLAFLVNLPITALIIGGALWAVRIPRRAVRGSVDVAGAALAAAFACSVLLVCDWGGTEYAWSSPMILGLGAAAIVSLALFLRRQATAEHPVLPLSLFRVPALRAAFLVQALCSVAMVGTMVYLMLYLQVARGVTATGAAGYLVFMALGLTASGFLGRNASVRASLVAGTGATAIALVWLAFLRPDTSLWLVRAALLLVGVGFGQLLGKLIMVVQQQAPAAHLGVATTGIRWFQNLGMAVGSAVLGSLLARVLAARTAGLDISGVATHPAAVGAFVSSLGVVFAVAAAVMTVALVCAAVLRTTERQPEPLNEPAPVA</sequence>
<dbReference type="PANTHER" id="PTHR23501:SF197">
    <property type="entry name" value="COMD"/>
    <property type="match status" value="1"/>
</dbReference>
<dbReference type="AlphaFoldDB" id="A0A7Y6I198"/>
<dbReference type="InterPro" id="IPR011701">
    <property type="entry name" value="MFS"/>
</dbReference>
<dbReference type="GO" id="GO:0022857">
    <property type="term" value="F:transmembrane transporter activity"/>
    <property type="evidence" value="ECO:0007669"/>
    <property type="project" value="InterPro"/>
</dbReference>
<feature type="transmembrane region" description="Helical" evidence="5">
    <location>
        <begin position="351"/>
        <end position="373"/>
    </location>
</feature>
<keyword evidence="8" id="KW-1185">Reference proteome</keyword>
<feature type="transmembrane region" description="Helical" evidence="5">
    <location>
        <begin position="102"/>
        <end position="124"/>
    </location>
</feature>
<dbReference type="SUPFAM" id="SSF103473">
    <property type="entry name" value="MFS general substrate transporter"/>
    <property type="match status" value="1"/>
</dbReference>
<feature type="transmembrane region" description="Helical" evidence="5">
    <location>
        <begin position="226"/>
        <end position="244"/>
    </location>
</feature>
<feature type="domain" description="Major facilitator superfamily (MFS) profile" evidence="6">
    <location>
        <begin position="9"/>
        <end position="467"/>
    </location>
</feature>
<protein>
    <submittedName>
        <fullName evidence="7">MFS transporter</fullName>
    </submittedName>
</protein>
<feature type="transmembrane region" description="Helical" evidence="5">
    <location>
        <begin position="46"/>
        <end position="65"/>
    </location>
</feature>
<feature type="transmembrane region" description="Helical" evidence="5">
    <location>
        <begin position="196"/>
        <end position="214"/>
    </location>
</feature>
<evidence type="ECO:0000313" key="8">
    <source>
        <dbReference type="Proteomes" id="UP000586042"/>
    </source>
</evidence>
<feature type="transmembrane region" description="Helical" evidence="5">
    <location>
        <begin position="301"/>
        <end position="319"/>
    </location>
</feature>
<evidence type="ECO:0000256" key="1">
    <source>
        <dbReference type="ARBA" id="ARBA00004651"/>
    </source>
</evidence>
<feature type="transmembrane region" description="Helical" evidence="5">
    <location>
        <begin position="394"/>
        <end position="416"/>
    </location>
</feature>
<name>A0A7Y6I198_9ACTN</name>